<name>A0A1N5V0T5_9ARCH</name>
<evidence type="ECO:0000256" key="8">
    <source>
        <dbReference type="ARBA" id="ARBA00047288"/>
    </source>
</evidence>
<dbReference type="NCBIfam" id="TIGR01769">
    <property type="entry name" value="GGGP"/>
    <property type="match status" value="1"/>
</dbReference>
<keyword evidence="6 9" id="KW-0594">Phospholipid biosynthesis</keyword>
<dbReference type="NCBIfam" id="TIGR01768">
    <property type="entry name" value="GGGP-family"/>
    <property type="match status" value="1"/>
</dbReference>
<proteinExistence type="inferred from homology"/>
<dbReference type="AlphaFoldDB" id="A0A1N5V0T5"/>
<evidence type="ECO:0000256" key="2">
    <source>
        <dbReference type="ARBA" id="ARBA00022679"/>
    </source>
</evidence>
<keyword evidence="9" id="KW-0963">Cytoplasm</keyword>
<dbReference type="GO" id="GO:0000107">
    <property type="term" value="F:imidazoleglycerol-phosphate synthase activity"/>
    <property type="evidence" value="ECO:0007669"/>
    <property type="project" value="TreeGrafter"/>
</dbReference>
<dbReference type="GO" id="GO:0046474">
    <property type="term" value="P:glycerophospholipid biosynthetic process"/>
    <property type="evidence" value="ECO:0007669"/>
    <property type="project" value="UniProtKB-UniRule"/>
</dbReference>
<comment type="similarity">
    <text evidence="9">Belongs to the GGGP/HepGP synthase family. Group II subfamily.</text>
</comment>
<keyword evidence="3 9" id="KW-0479">Metal-binding</keyword>
<dbReference type="PANTHER" id="PTHR21235">
    <property type="entry name" value="IMIDAZOLE GLYCEROL PHOSPHATE SYNTHASE SUBUNIT HISF/H IGP SYNTHASE SUBUNIT HISF/H"/>
    <property type="match status" value="1"/>
</dbReference>
<evidence type="ECO:0000256" key="6">
    <source>
        <dbReference type="ARBA" id="ARBA00023209"/>
    </source>
</evidence>
<accession>A0A1N5V0T5</accession>
<keyword evidence="2 9" id="KW-0808">Transferase</keyword>
<dbReference type="GO" id="GO:0005737">
    <property type="term" value="C:cytoplasm"/>
    <property type="evidence" value="ECO:0007669"/>
    <property type="project" value="UniProtKB-SubCell"/>
</dbReference>
<evidence type="ECO:0000256" key="1">
    <source>
        <dbReference type="ARBA" id="ARBA00022516"/>
    </source>
</evidence>
<dbReference type="RefSeq" id="WP_021789469.1">
    <property type="nucleotide sequence ID" value="NZ_LT671858.1"/>
</dbReference>
<sequence>MNVYDQIIKKSEKGKVHMTLIDPATSGFEGSANIAHEAGRAGTDFILLGGSTHLTIKEMDEAALRIKSKTELPVIIFPGSSDMFTKNADAIFFMSLLNSKDREFLMDHQVKAAKLVKTSGIESIPMGYIIFEPGMTVGRVGKAMLIGREDKSLAVNYALAAELLGMKLVYMEAGSGAPSHISANVIKEVKKYSSIPVIVGGGIRTPLSAKEICNAGADIIVTGTLAEQAVDVYSSLKPIIDSIR</sequence>
<evidence type="ECO:0000256" key="9">
    <source>
        <dbReference type="HAMAP-Rule" id="MF_00112"/>
    </source>
</evidence>
<dbReference type="Pfam" id="PF01884">
    <property type="entry name" value="PcrB"/>
    <property type="match status" value="1"/>
</dbReference>
<dbReference type="EMBL" id="LT671858">
    <property type="protein sequence ID" value="SIM66346.1"/>
    <property type="molecule type" value="Genomic_DNA"/>
</dbReference>
<dbReference type="Gene3D" id="3.20.20.390">
    <property type="entry name" value="FMN-linked oxidoreductases"/>
    <property type="match status" value="1"/>
</dbReference>
<dbReference type="NCBIfam" id="NF003198">
    <property type="entry name" value="PRK04169.1-2"/>
    <property type="match status" value="1"/>
</dbReference>
<keyword evidence="7 9" id="KW-1208">Phospholipid metabolism</keyword>
<feature type="binding site" evidence="9">
    <location>
        <position position="22"/>
    </location>
    <ligand>
        <name>Mg(2+)</name>
        <dbReference type="ChEBI" id="CHEBI:18420"/>
    </ligand>
</feature>
<feature type="binding site" evidence="9">
    <location>
        <begin position="223"/>
        <end position="224"/>
    </location>
    <ligand>
        <name>sn-glycerol 1-phosphate</name>
        <dbReference type="ChEBI" id="CHEBI:57685"/>
    </ligand>
</feature>
<feature type="binding site" evidence="9">
    <location>
        <begin position="170"/>
        <end position="176"/>
    </location>
    <ligand>
        <name>sn-glycerol 1-phosphate</name>
        <dbReference type="ChEBI" id="CHEBI:57685"/>
    </ligand>
</feature>
<feature type="binding site" evidence="9">
    <location>
        <begin position="201"/>
        <end position="202"/>
    </location>
    <ligand>
        <name>sn-glycerol 1-phosphate</name>
        <dbReference type="ChEBI" id="CHEBI:57685"/>
    </ligand>
</feature>
<dbReference type="GO" id="GO:0047294">
    <property type="term" value="F:phosphoglycerol geranylgeranyltransferase activity"/>
    <property type="evidence" value="ECO:0007669"/>
    <property type="project" value="UniProtKB-UniRule"/>
</dbReference>
<reference evidence="10 11" key="1">
    <citation type="submission" date="2016-04" db="EMBL/GenBank/DDBJ databases">
        <authorList>
            <person name="Evans L.H."/>
            <person name="Alamgir A."/>
            <person name="Owens N."/>
            <person name="Weber N.D."/>
            <person name="Virtaneva K."/>
            <person name="Barbian K."/>
            <person name="Babar A."/>
            <person name="Rosenke K."/>
        </authorList>
    </citation>
    <scope>NUCLEOTIDE SEQUENCE [LARGE SCALE GENOMIC DNA]</scope>
    <source>
        <strain evidence="11">S5(T) (JCM 30642 \VKM B-2941)</strain>
    </source>
</reference>
<comment type="function">
    <text evidence="9">Prenyltransferase that catalyzes the transfer of the geranylgeranyl moiety of geranylgeranyl diphosphate (GGPP) to the C3 hydroxyl of sn-glycerol-1-phosphate (G1P). This reaction is the first ether-bond-formation step in the biosynthesis of archaeal membrane lipids.</text>
</comment>
<dbReference type="EC" id="2.5.1.41" evidence="9"/>
<comment type="cofactor">
    <cofactor evidence="9">
        <name>Mg(2+)</name>
        <dbReference type="ChEBI" id="CHEBI:18420"/>
    </cofactor>
</comment>
<keyword evidence="5 9" id="KW-0443">Lipid metabolism</keyword>
<dbReference type="InterPro" id="IPR010946">
    <property type="entry name" value="GGGP_synth"/>
</dbReference>
<comment type="caution">
    <text evidence="9">Lacks conserved residue(s) required for the propagation of feature annotation.</text>
</comment>
<protein>
    <recommendedName>
        <fullName evidence="9">Geranylgeranylglyceryl phosphate synthase</fullName>
        <shortName evidence="9">GGGP synthase</shortName>
        <shortName evidence="9">GGGPS</shortName>
        <ecNumber evidence="9">2.5.1.41</ecNumber>
    </recommendedName>
    <alternativeName>
        <fullName evidence="9">(S)-3-O-geranylgeranylglyceryl phosphate synthase</fullName>
    </alternativeName>
    <alternativeName>
        <fullName evidence="9">Phosphoglycerol geranylgeranyltransferase</fullName>
    </alternativeName>
</protein>
<gene>
    <name evidence="10" type="ORF">CSP5_1181</name>
</gene>
<dbReference type="HAMAP" id="MF_00112">
    <property type="entry name" value="GGGP_HepGP_synthase"/>
    <property type="match status" value="1"/>
</dbReference>
<dbReference type="GeneID" id="41588440"/>
<organism evidence="10 11">
    <name type="scientific">Cuniculiplasma divulgatum</name>
    <dbReference type="NCBI Taxonomy" id="1673428"/>
    <lineage>
        <taxon>Archaea</taxon>
        <taxon>Methanobacteriati</taxon>
        <taxon>Thermoplasmatota</taxon>
        <taxon>Thermoplasmata</taxon>
        <taxon>Thermoplasmatales</taxon>
        <taxon>Cuniculiplasmataceae</taxon>
        <taxon>Cuniculiplasma</taxon>
    </lineage>
</organism>
<evidence type="ECO:0000313" key="10">
    <source>
        <dbReference type="EMBL" id="SIM66346.1"/>
    </source>
</evidence>
<dbReference type="InterPro" id="IPR038597">
    <property type="entry name" value="GGGP/HepGP_synthase_sf"/>
</dbReference>
<dbReference type="CDD" id="cd02812">
    <property type="entry name" value="PcrB_like"/>
    <property type="match status" value="1"/>
</dbReference>
<evidence type="ECO:0000256" key="4">
    <source>
        <dbReference type="ARBA" id="ARBA00022842"/>
    </source>
</evidence>
<evidence type="ECO:0000256" key="3">
    <source>
        <dbReference type="ARBA" id="ARBA00022723"/>
    </source>
</evidence>
<comment type="catalytic activity">
    <reaction evidence="8 9">
        <text>sn-glycerol 1-phosphate + (2E,6E,10E)-geranylgeranyl diphosphate = sn-3-O-(geranylgeranyl)glycerol 1-phosphate + diphosphate</text>
        <dbReference type="Rhea" id="RHEA:23404"/>
        <dbReference type="ChEBI" id="CHEBI:33019"/>
        <dbReference type="ChEBI" id="CHEBI:57677"/>
        <dbReference type="ChEBI" id="CHEBI:57685"/>
        <dbReference type="ChEBI" id="CHEBI:58756"/>
        <dbReference type="EC" id="2.5.1.41"/>
    </reaction>
</comment>
<evidence type="ECO:0000256" key="7">
    <source>
        <dbReference type="ARBA" id="ARBA00023264"/>
    </source>
</evidence>
<dbReference type="GO" id="GO:0000287">
    <property type="term" value="F:magnesium ion binding"/>
    <property type="evidence" value="ECO:0007669"/>
    <property type="project" value="UniProtKB-UniRule"/>
</dbReference>
<evidence type="ECO:0000313" key="11">
    <source>
        <dbReference type="Proteomes" id="UP000195607"/>
    </source>
</evidence>
<dbReference type="InterPro" id="IPR008205">
    <property type="entry name" value="GGGP_HepGP_synthase"/>
</dbReference>
<feature type="binding site" evidence="9">
    <location>
        <position position="51"/>
    </location>
    <ligand>
        <name>Mg(2+)</name>
        <dbReference type="ChEBI" id="CHEBI:18420"/>
    </ligand>
</feature>
<dbReference type="SUPFAM" id="SSF51395">
    <property type="entry name" value="FMN-linked oxidoreductases"/>
    <property type="match status" value="1"/>
</dbReference>
<comment type="subcellular location">
    <subcellularLocation>
        <location evidence="9">Cytoplasm</location>
    </subcellularLocation>
</comment>
<dbReference type="PANTHER" id="PTHR21235:SF22">
    <property type="entry name" value="GERANYLGERANYLGLYCERYL PHOSPHATE SYNTHASE"/>
    <property type="match status" value="1"/>
</dbReference>
<comment type="pathway">
    <text evidence="9">Membrane lipid metabolism; glycerophospholipid metabolism.</text>
</comment>
<dbReference type="InterPro" id="IPR050064">
    <property type="entry name" value="IGPS_HisA/HisF"/>
</dbReference>
<dbReference type="UniPathway" id="UPA00940"/>
<evidence type="ECO:0000256" key="5">
    <source>
        <dbReference type="ARBA" id="ARBA00023098"/>
    </source>
</evidence>
<keyword evidence="1 9" id="KW-0444">Lipid biosynthesis</keyword>
<keyword evidence="4 9" id="KW-0460">Magnesium</keyword>
<dbReference type="Proteomes" id="UP000195607">
    <property type="component" value="Chromosome I"/>
</dbReference>